<keyword evidence="2" id="KW-0812">Transmembrane</keyword>
<evidence type="ECO:0000313" key="4">
    <source>
        <dbReference type="Proteomes" id="UP000824179"/>
    </source>
</evidence>
<accession>A0A9D1DBS5</accession>
<name>A0A9D1DBS5_9FIRM</name>
<sequence>MSSKNKKYKQPPKETTIENFYDLKTKEMDELVAALKGETPEDAPLPSTNIAEVTAEKPEEGAAKTKKKKSAEFDPYKRDKFSRWLPFWLKALLIKFWFFGLVCYFVLMGLGTYITNSLDLFVVCGLVTGVVVDCFVNPIFRMMESDRKEYNYFMMFPFPFKKVWTFFANLAYYLVVMSCLGLLFGLLFEVVEFSGVEPLGFGLACLVVDMALIGIKDLIVFLVKRAVRKSREKKAAESV</sequence>
<feature type="transmembrane region" description="Helical" evidence="2">
    <location>
        <begin position="200"/>
        <end position="223"/>
    </location>
</feature>
<evidence type="ECO:0000256" key="1">
    <source>
        <dbReference type="SAM" id="MobiDB-lite"/>
    </source>
</evidence>
<comment type="caution">
    <text evidence="3">The sequence shown here is derived from an EMBL/GenBank/DDBJ whole genome shotgun (WGS) entry which is preliminary data.</text>
</comment>
<protein>
    <submittedName>
        <fullName evidence="3">Uncharacterized protein</fullName>
    </submittedName>
</protein>
<gene>
    <name evidence="3" type="ORF">IAB90_04360</name>
</gene>
<feature type="transmembrane region" description="Helical" evidence="2">
    <location>
        <begin position="87"/>
        <end position="114"/>
    </location>
</feature>
<dbReference type="Proteomes" id="UP000824179">
    <property type="component" value="Unassembled WGS sequence"/>
</dbReference>
<dbReference type="EMBL" id="DVHB01000075">
    <property type="protein sequence ID" value="HIR39599.1"/>
    <property type="molecule type" value="Genomic_DNA"/>
</dbReference>
<keyword evidence="2" id="KW-1133">Transmembrane helix</keyword>
<keyword evidence="2" id="KW-0472">Membrane</keyword>
<feature type="transmembrane region" description="Helical" evidence="2">
    <location>
        <begin position="163"/>
        <end position="188"/>
    </location>
</feature>
<feature type="region of interest" description="Disordered" evidence="1">
    <location>
        <begin position="39"/>
        <end position="66"/>
    </location>
</feature>
<organism evidence="3 4">
    <name type="scientific">Candidatus Coproplasma stercoripullorum</name>
    <dbReference type="NCBI Taxonomy" id="2840751"/>
    <lineage>
        <taxon>Bacteria</taxon>
        <taxon>Bacillati</taxon>
        <taxon>Bacillota</taxon>
        <taxon>Clostridia</taxon>
        <taxon>Eubacteriales</taxon>
        <taxon>Candidatus Coproplasma</taxon>
    </lineage>
</organism>
<reference evidence="3" key="2">
    <citation type="journal article" date="2021" name="PeerJ">
        <title>Extensive microbial diversity within the chicken gut microbiome revealed by metagenomics and culture.</title>
        <authorList>
            <person name="Gilroy R."/>
            <person name="Ravi A."/>
            <person name="Getino M."/>
            <person name="Pursley I."/>
            <person name="Horton D.L."/>
            <person name="Alikhan N.F."/>
            <person name="Baker D."/>
            <person name="Gharbi K."/>
            <person name="Hall N."/>
            <person name="Watson M."/>
            <person name="Adriaenssens E.M."/>
            <person name="Foster-Nyarko E."/>
            <person name="Jarju S."/>
            <person name="Secka A."/>
            <person name="Antonio M."/>
            <person name="Oren A."/>
            <person name="Chaudhuri R.R."/>
            <person name="La Ragione R."/>
            <person name="Hildebrand F."/>
            <person name="Pallen M.J."/>
        </authorList>
    </citation>
    <scope>NUCLEOTIDE SEQUENCE</scope>
    <source>
        <strain evidence="3">ChiW25-3613</strain>
    </source>
</reference>
<proteinExistence type="predicted"/>
<feature type="compositionally biased region" description="Basic and acidic residues" evidence="1">
    <location>
        <begin position="54"/>
        <end position="63"/>
    </location>
</feature>
<evidence type="ECO:0000313" key="3">
    <source>
        <dbReference type="EMBL" id="HIR39599.1"/>
    </source>
</evidence>
<feature type="transmembrane region" description="Helical" evidence="2">
    <location>
        <begin position="120"/>
        <end position="142"/>
    </location>
</feature>
<reference evidence="3" key="1">
    <citation type="submission" date="2020-10" db="EMBL/GenBank/DDBJ databases">
        <authorList>
            <person name="Gilroy R."/>
        </authorList>
    </citation>
    <scope>NUCLEOTIDE SEQUENCE</scope>
    <source>
        <strain evidence="3">ChiW25-3613</strain>
    </source>
</reference>
<dbReference type="AlphaFoldDB" id="A0A9D1DBS5"/>
<evidence type="ECO:0000256" key="2">
    <source>
        <dbReference type="SAM" id="Phobius"/>
    </source>
</evidence>